<evidence type="ECO:0000259" key="2">
    <source>
        <dbReference type="PROSITE" id="PS50041"/>
    </source>
</evidence>
<dbReference type="AlphaFoldDB" id="A0AAW0MYC4"/>
<protein>
    <recommendedName>
        <fullName evidence="2">C-type lectin domain-containing protein</fullName>
    </recommendedName>
</protein>
<dbReference type="InterPro" id="IPR001304">
    <property type="entry name" value="C-type_lectin-like"/>
</dbReference>
<dbReference type="EMBL" id="JBBPFD010000019">
    <property type="protein sequence ID" value="KAK7887116.1"/>
    <property type="molecule type" value="Genomic_DNA"/>
</dbReference>
<keyword evidence="1" id="KW-0732">Signal</keyword>
<dbReference type="InterPro" id="IPR016187">
    <property type="entry name" value="CTDL_fold"/>
</dbReference>
<feature type="domain" description="C-type lectin" evidence="2">
    <location>
        <begin position="148"/>
        <end position="245"/>
    </location>
</feature>
<sequence>MEKQFLLLLLIIVVARTAHALPHNYYLLVDGTEPVNMTWAEVLNECRSDYSDMLTLDIMTLSSLSSLTQGLSVIWMGLQRDMNNDSAWKWLNTTIVVPTSGDFSQSLNWIDQGYSSHCAYYNSDSTWSSKKCAEKQSFFCATSKGITYYEKPALSWQDAQSVCHEEGGELPTITEDGFTSNGNSAMSKSVFGWIGLYRVGGDTWMWAEGGNLTYTAWGEREPVTYDCGAFNALELKWQSYPCGTP</sequence>
<organism evidence="3 4">
    <name type="scientific">Mugilogobius chulae</name>
    <name type="common">yellowstripe goby</name>
    <dbReference type="NCBI Taxonomy" id="88201"/>
    <lineage>
        <taxon>Eukaryota</taxon>
        <taxon>Metazoa</taxon>
        <taxon>Chordata</taxon>
        <taxon>Craniata</taxon>
        <taxon>Vertebrata</taxon>
        <taxon>Euteleostomi</taxon>
        <taxon>Actinopterygii</taxon>
        <taxon>Neopterygii</taxon>
        <taxon>Teleostei</taxon>
        <taxon>Neoteleostei</taxon>
        <taxon>Acanthomorphata</taxon>
        <taxon>Gobiaria</taxon>
        <taxon>Gobiiformes</taxon>
        <taxon>Gobioidei</taxon>
        <taxon>Gobiidae</taxon>
        <taxon>Gobionellinae</taxon>
        <taxon>Mugilogobius</taxon>
    </lineage>
</organism>
<dbReference type="PANTHER" id="PTHR45784">
    <property type="entry name" value="C-TYPE LECTIN DOMAIN FAMILY 20 MEMBER A-RELATED"/>
    <property type="match status" value="1"/>
</dbReference>
<gene>
    <name evidence="3" type="ORF">WMY93_026737</name>
</gene>
<accession>A0AAW0MYC4</accession>
<dbReference type="SUPFAM" id="SSF56436">
    <property type="entry name" value="C-type lectin-like"/>
    <property type="match status" value="2"/>
</dbReference>
<feature type="signal peptide" evidence="1">
    <location>
        <begin position="1"/>
        <end position="20"/>
    </location>
</feature>
<evidence type="ECO:0000313" key="4">
    <source>
        <dbReference type="Proteomes" id="UP001460270"/>
    </source>
</evidence>
<dbReference type="Proteomes" id="UP001460270">
    <property type="component" value="Unassembled WGS sequence"/>
</dbReference>
<feature type="domain" description="C-type lectin" evidence="2">
    <location>
        <begin position="25"/>
        <end position="141"/>
    </location>
</feature>
<dbReference type="Pfam" id="PF00059">
    <property type="entry name" value="Lectin_C"/>
    <property type="match status" value="2"/>
</dbReference>
<dbReference type="PROSITE" id="PS50041">
    <property type="entry name" value="C_TYPE_LECTIN_2"/>
    <property type="match status" value="2"/>
</dbReference>
<dbReference type="Gene3D" id="3.10.100.10">
    <property type="entry name" value="Mannose-Binding Protein A, subunit A"/>
    <property type="match status" value="2"/>
</dbReference>
<dbReference type="InterPro" id="IPR016186">
    <property type="entry name" value="C-type_lectin-like/link_sf"/>
</dbReference>
<evidence type="ECO:0000256" key="1">
    <source>
        <dbReference type="SAM" id="SignalP"/>
    </source>
</evidence>
<feature type="chain" id="PRO_5043508471" description="C-type lectin domain-containing protein" evidence="1">
    <location>
        <begin position="21"/>
        <end position="245"/>
    </location>
</feature>
<name>A0AAW0MYC4_9GOBI</name>
<dbReference type="CDD" id="cd00037">
    <property type="entry name" value="CLECT"/>
    <property type="match status" value="1"/>
</dbReference>
<evidence type="ECO:0000313" key="3">
    <source>
        <dbReference type="EMBL" id="KAK7887116.1"/>
    </source>
</evidence>
<reference evidence="4" key="1">
    <citation type="submission" date="2024-04" db="EMBL/GenBank/DDBJ databases">
        <title>Salinicola lusitanus LLJ914,a marine bacterium isolated from the Okinawa Trough.</title>
        <authorList>
            <person name="Li J."/>
        </authorList>
    </citation>
    <scope>NUCLEOTIDE SEQUENCE [LARGE SCALE GENOMIC DNA]</scope>
</reference>
<proteinExistence type="predicted"/>
<dbReference type="PANTHER" id="PTHR45784:SF3">
    <property type="entry name" value="C-TYPE LECTIN DOMAIN FAMILY 4 MEMBER K-LIKE-RELATED"/>
    <property type="match status" value="1"/>
</dbReference>
<dbReference type="SMART" id="SM00034">
    <property type="entry name" value="CLECT"/>
    <property type="match status" value="2"/>
</dbReference>
<comment type="caution">
    <text evidence="3">The sequence shown here is derived from an EMBL/GenBank/DDBJ whole genome shotgun (WGS) entry which is preliminary data.</text>
</comment>
<keyword evidence="4" id="KW-1185">Reference proteome</keyword>